<sequence length="550" mass="62317">MDLQPNVAASVYLATTFLCIAIALAIPYQFFQILRYTRRQKNPQLIDLPTVSREKITPETSNDYSMSTAFNVAVPEVKKIRWGLMVIAHKIWNYGIFVFGFGDQSVGEIAIFLAYIVLNLTFVHISFQSGESINTDFADRTAYLALANSAFVFPLATRNSVFLTLLGVPFERVIKYHRWVGRMIFFMIAFHGASHIQDQYKSTNSVYDTLFGDKKYFNGFLAFMSLVVIMLTSHSVVRRFAFEVFYWSHFIFIFFVIFGILHTEWFTSFVLFGIILYIIDRFVRAFLSFRARKVISIDAIQTGVTRVVFESNFFYEAGQYVFVSFPNLGSPLLSFLRWHPVSLSSAPSASDGSDQATFHLKCAGGFTKSLYERAQNLNVSLKLKVDGPYGKTSIDFMEYQTVLLVGGGIGITPIISLLRDLVDRQITGFPLVTQSIYFVWVIPDLDSYAWFSSEFAELRNRASASLAATKYLLDIKIFLTKSETTPSSIFFKGRPDFEHLLHKIKDFHGSGDIAVGACGPTPMIREIRKAAVNRSDAMGLIKVHTETFEL</sequence>
<evidence type="ECO:0000313" key="10">
    <source>
        <dbReference type="EMBL" id="CAG8706056.1"/>
    </source>
</evidence>
<comment type="subcellular location">
    <subcellularLocation>
        <location evidence="1">Membrane</location>
        <topology evidence="1">Multi-pass membrane protein</topology>
    </subcellularLocation>
</comment>
<keyword evidence="4 8" id="KW-1133">Transmembrane helix</keyword>
<keyword evidence="5" id="KW-0560">Oxidoreductase</keyword>
<evidence type="ECO:0000313" key="11">
    <source>
        <dbReference type="Proteomes" id="UP000789508"/>
    </source>
</evidence>
<dbReference type="PANTHER" id="PTHR11972:SF69">
    <property type="entry name" value="FERRIC REDUCTION OXIDASE 6-RELATED"/>
    <property type="match status" value="1"/>
</dbReference>
<dbReference type="Proteomes" id="UP000789508">
    <property type="component" value="Unassembled WGS sequence"/>
</dbReference>
<evidence type="ECO:0000256" key="1">
    <source>
        <dbReference type="ARBA" id="ARBA00004141"/>
    </source>
</evidence>
<dbReference type="Pfam" id="PF01794">
    <property type="entry name" value="Ferric_reduct"/>
    <property type="match status" value="1"/>
</dbReference>
<dbReference type="InterPro" id="IPR017938">
    <property type="entry name" value="Riboflavin_synthase-like_b-brl"/>
</dbReference>
<accession>A0A9N9HTV0</accession>
<feature type="transmembrane region" description="Helical" evidence="8">
    <location>
        <begin position="216"/>
        <end position="237"/>
    </location>
</feature>
<dbReference type="SUPFAM" id="SSF52343">
    <property type="entry name" value="Ferredoxin reductase-like, C-terminal NADP-linked domain"/>
    <property type="match status" value="1"/>
</dbReference>
<keyword evidence="7 8" id="KW-0472">Membrane</keyword>
<dbReference type="InterPro" id="IPR013112">
    <property type="entry name" value="FAD-bd_8"/>
</dbReference>
<dbReference type="PROSITE" id="PS51384">
    <property type="entry name" value="FAD_FR"/>
    <property type="match status" value="1"/>
</dbReference>
<evidence type="ECO:0000259" key="9">
    <source>
        <dbReference type="PROSITE" id="PS51384"/>
    </source>
</evidence>
<dbReference type="SFLD" id="SFLDG01168">
    <property type="entry name" value="Ferric_reductase_subgroup_(FRE"/>
    <property type="match status" value="1"/>
</dbReference>
<feature type="transmembrane region" description="Helical" evidence="8">
    <location>
        <begin position="269"/>
        <end position="287"/>
    </location>
</feature>
<feature type="transmembrane region" description="Helical" evidence="8">
    <location>
        <begin position="142"/>
        <end position="167"/>
    </location>
</feature>
<feature type="transmembrane region" description="Helical" evidence="8">
    <location>
        <begin position="244"/>
        <end position="263"/>
    </location>
</feature>
<evidence type="ECO:0000256" key="2">
    <source>
        <dbReference type="ARBA" id="ARBA00022692"/>
    </source>
</evidence>
<dbReference type="Pfam" id="PF08030">
    <property type="entry name" value="NAD_binding_6"/>
    <property type="match status" value="2"/>
</dbReference>
<dbReference type="GO" id="GO:0006811">
    <property type="term" value="P:monoatomic ion transport"/>
    <property type="evidence" value="ECO:0007669"/>
    <property type="project" value="UniProtKB-KW"/>
</dbReference>
<feature type="domain" description="FAD-binding FR-type" evidence="9">
    <location>
        <begin position="287"/>
        <end position="395"/>
    </location>
</feature>
<keyword evidence="2 8" id="KW-0812">Transmembrane</keyword>
<keyword evidence="11" id="KW-1185">Reference proteome</keyword>
<feature type="transmembrane region" description="Helical" evidence="8">
    <location>
        <begin position="179"/>
        <end position="196"/>
    </location>
</feature>
<dbReference type="SUPFAM" id="SSF63380">
    <property type="entry name" value="Riboflavin synthase domain-like"/>
    <property type="match status" value="1"/>
</dbReference>
<dbReference type="EMBL" id="CAJVPS010020996">
    <property type="protein sequence ID" value="CAG8706056.1"/>
    <property type="molecule type" value="Genomic_DNA"/>
</dbReference>
<proteinExistence type="predicted"/>
<dbReference type="OrthoDB" id="167398at2759"/>
<dbReference type="SFLD" id="SFLDS00052">
    <property type="entry name" value="Ferric_Reductase_Domain"/>
    <property type="match status" value="1"/>
</dbReference>
<evidence type="ECO:0000256" key="8">
    <source>
        <dbReference type="SAM" id="Phobius"/>
    </source>
</evidence>
<evidence type="ECO:0000256" key="3">
    <source>
        <dbReference type="ARBA" id="ARBA00022982"/>
    </source>
</evidence>
<gene>
    <name evidence="10" type="ORF">ALEPTO_LOCUS11748</name>
</gene>
<evidence type="ECO:0000256" key="7">
    <source>
        <dbReference type="ARBA" id="ARBA00023136"/>
    </source>
</evidence>
<reference evidence="10" key="1">
    <citation type="submission" date="2021-06" db="EMBL/GenBank/DDBJ databases">
        <authorList>
            <person name="Kallberg Y."/>
            <person name="Tangrot J."/>
            <person name="Rosling A."/>
        </authorList>
    </citation>
    <scope>NUCLEOTIDE SEQUENCE</scope>
    <source>
        <strain evidence="10">FL130A</strain>
    </source>
</reference>
<keyword evidence="6" id="KW-0813">Transport</keyword>
<dbReference type="InterPro" id="IPR013121">
    <property type="entry name" value="Fe_red_NAD-bd_6"/>
</dbReference>
<dbReference type="InterPro" id="IPR039261">
    <property type="entry name" value="FNR_nucleotide-bd"/>
</dbReference>
<dbReference type="Gene3D" id="2.40.30.10">
    <property type="entry name" value="Translation factors"/>
    <property type="match status" value="1"/>
</dbReference>
<dbReference type="CDD" id="cd06186">
    <property type="entry name" value="NOX_Duox_like_FAD_NADP"/>
    <property type="match status" value="1"/>
</dbReference>
<name>A0A9N9HTV0_9GLOM</name>
<dbReference type="InterPro" id="IPR013130">
    <property type="entry name" value="Fe3_Rdtase_TM_dom"/>
</dbReference>
<dbReference type="Pfam" id="PF08022">
    <property type="entry name" value="FAD_binding_8"/>
    <property type="match status" value="1"/>
</dbReference>
<evidence type="ECO:0000256" key="4">
    <source>
        <dbReference type="ARBA" id="ARBA00022989"/>
    </source>
</evidence>
<comment type="caution">
    <text evidence="10">The sequence shown here is derived from an EMBL/GenBank/DDBJ whole genome shotgun (WGS) entry which is preliminary data.</text>
</comment>
<dbReference type="AlphaFoldDB" id="A0A9N9HTV0"/>
<dbReference type="Gene3D" id="3.40.50.80">
    <property type="entry name" value="Nucleotide-binding domain of ferredoxin-NADP reductase (FNR) module"/>
    <property type="match status" value="1"/>
</dbReference>
<evidence type="ECO:0000256" key="6">
    <source>
        <dbReference type="ARBA" id="ARBA00023065"/>
    </source>
</evidence>
<organism evidence="10 11">
    <name type="scientific">Ambispora leptoticha</name>
    <dbReference type="NCBI Taxonomy" id="144679"/>
    <lineage>
        <taxon>Eukaryota</taxon>
        <taxon>Fungi</taxon>
        <taxon>Fungi incertae sedis</taxon>
        <taxon>Mucoromycota</taxon>
        <taxon>Glomeromycotina</taxon>
        <taxon>Glomeromycetes</taxon>
        <taxon>Archaeosporales</taxon>
        <taxon>Ambisporaceae</taxon>
        <taxon>Ambispora</taxon>
    </lineage>
</organism>
<keyword evidence="3" id="KW-0249">Electron transport</keyword>
<dbReference type="GO" id="GO:0016175">
    <property type="term" value="F:superoxide-generating NAD(P)H oxidase activity"/>
    <property type="evidence" value="ECO:0007669"/>
    <property type="project" value="TreeGrafter"/>
</dbReference>
<evidence type="ECO:0000256" key="5">
    <source>
        <dbReference type="ARBA" id="ARBA00023002"/>
    </source>
</evidence>
<dbReference type="InterPro" id="IPR017927">
    <property type="entry name" value="FAD-bd_FR_type"/>
</dbReference>
<dbReference type="GO" id="GO:0005886">
    <property type="term" value="C:plasma membrane"/>
    <property type="evidence" value="ECO:0007669"/>
    <property type="project" value="TreeGrafter"/>
</dbReference>
<protein>
    <submittedName>
        <fullName evidence="10">5333_t:CDS:1</fullName>
    </submittedName>
</protein>
<dbReference type="InterPro" id="IPR050369">
    <property type="entry name" value="RBOH/FRE"/>
</dbReference>
<keyword evidence="6" id="KW-0406">Ion transport</keyword>
<feature type="transmembrane region" description="Helical" evidence="8">
    <location>
        <begin position="12"/>
        <end position="31"/>
    </location>
</feature>
<dbReference type="PANTHER" id="PTHR11972">
    <property type="entry name" value="NADPH OXIDASE"/>
    <property type="match status" value="1"/>
</dbReference>